<evidence type="ECO:0000313" key="3">
    <source>
        <dbReference type="EMBL" id="MBP2381100.1"/>
    </source>
</evidence>
<feature type="compositionally biased region" description="Pro residues" evidence="1">
    <location>
        <begin position="9"/>
        <end position="18"/>
    </location>
</feature>
<proteinExistence type="predicted"/>
<evidence type="ECO:0000313" key="4">
    <source>
        <dbReference type="Proteomes" id="UP001519290"/>
    </source>
</evidence>
<evidence type="ECO:0000256" key="1">
    <source>
        <dbReference type="SAM" id="MobiDB-lite"/>
    </source>
</evidence>
<reference evidence="3 4" key="1">
    <citation type="submission" date="2021-03" db="EMBL/GenBank/DDBJ databases">
        <title>Sequencing the genomes of 1000 actinobacteria strains.</title>
        <authorList>
            <person name="Klenk H.-P."/>
        </authorList>
    </citation>
    <scope>NUCLEOTIDE SEQUENCE [LARGE SCALE GENOMIC DNA]</scope>
    <source>
        <strain evidence="3 4">DSM 14566</strain>
    </source>
</reference>
<comment type="caution">
    <text evidence="3">The sequence shown here is derived from an EMBL/GenBank/DDBJ whole genome shotgun (WGS) entry which is preliminary data.</text>
</comment>
<protein>
    <recommendedName>
        <fullName evidence="2">DUF4097 domain-containing protein</fullName>
    </recommendedName>
</protein>
<name>A0ABS4WY14_9MICO</name>
<dbReference type="EMBL" id="JAGIOD010000001">
    <property type="protein sequence ID" value="MBP2381100.1"/>
    <property type="molecule type" value="Genomic_DNA"/>
</dbReference>
<feature type="domain" description="DUF4097" evidence="2">
    <location>
        <begin position="162"/>
        <end position="271"/>
    </location>
</feature>
<dbReference type="Gene3D" id="2.160.20.120">
    <property type="match status" value="1"/>
</dbReference>
<feature type="region of interest" description="Disordered" evidence="1">
    <location>
        <begin position="1"/>
        <end position="26"/>
    </location>
</feature>
<accession>A0ABS4WY14</accession>
<organism evidence="3 4">
    <name type="scientific">Brachybacterium sacelli</name>
    <dbReference type="NCBI Taxonomy" id="173364"/>
    <lineage>
        <taxon>Bacteria</taxon>
        <taxon>Bacillati</taxon>
        <taxon>Actinomycetota</taxon>
        <taxon>Actinomycetes</taxon>
        <taxon>Micrococcales</taxon>
        <taxon>Dermabacteraceae</taxon>
        <taxon>Brachybacterium</taxon>
    </lineage>
</organism>
<dbReference type="RefSeq" id="WP_209900015.1">
    <property type="nucleotide sequence ID" value="NZ_BAAAJW010000004.1"/>
</dbReference>
<gene>
    <name evidence="3" type="ORF">JOF43_001057</name>
</gene>
<sequence length="322" mass="33115">MTMPQQSAPVPPPAPGPPENSATRSHEFTATGPIDVSVQNVRGAVVLRAEHGTDVRVELFAHGEAARELAERMTISFEHDRLVVDAPSDEFGRVGGDLGDFFRSFGNRDGTPLSDRLADGVRSLVRGAEGLTGALDVTVVVPGGSRAVLVDGAGEISVHGALAVLEARTGAGELTIDQGAQERSRLTTGTGDIQVGSAHGDFVARTGTGGIQVGRAAGFLAATTGTGNVDLREIAGEVSVTTGVGDITVQRATSGHFAARSGLGDVTIHVTPGTATRLELATGFGDRDVQLTPTEGAGEAERTLEIEARTGKGDLRVLRAEA</sequence>
<keyword evidence="4" id="KW-1185">Reference proteome</keyword>
<evidence type="ECO:0000259" key="2">
    <source>
        <dbReference type="Pfam" id="PF13349"/>
    </source>
</evidence>
<dbReference type="InterPro" id="IPR025164">
    <property type="entry name" value="Toastrack_DUF4097"/>
</dbReference>
<dbReference type="Proteomes" id="UP001519290">
    <property type="component" value="Unassembled WGS sequence"/>
</dbReference>
<dbReference type="Pfam" id="PF13349">
    <property type="entry name" value="DUF4097"/>
    <property type="match status" value="1"/>
</dbReference>